<dbReference type="PIRSF" id="PIRSF037238">
    <property type="entry name" value="Carboxypeptidase_G2"/>
    <property type="match status" value="1"/>
</dbReference>
<evidence type="ECO:0000313" key="5">
    <source>
        <dbReference type="Proteomes" id="UP001165481"/>
    </source>
</evidence>
<keyword evidence="5" id="KW-1185">Reference proteome</keyword>
<dbReference type="Pfam" id="PF01546">
    <property type="entry name" value="Peptidase_M20"/>
    <property type="match status" value="1"/>
</dbReference>
<dbReference type="InterPro" id="IPR036264">
    <property type="entry name" value="Bact_exopeptidase_dim_dom"/>
</dbReference>
<protein>
    <submittedName>
        <fullName evidence="4">M20 family metallopeptidase</fullName>
    </submittedName>
</protein>
<evidence type="ECO:0000256" key="2">
    <source>
        <dbReference type="ARBA" id="ARBA00022801"/>
    </source>
</evidence>
<sequence length="371" mass="39571">MSLLEDYIRDLKEIVNFDSGTGNAAGVTRAAGIMQRHYESIGFKAELVDLGEEVGRGMLAVNKPGAAHYDVLLNAHLDTVFPDGTAAERPFRLEGDRITGPGCMDCKGGVMAFYYALKTLPRETLDRLSIAVACNPDEETGSKNSHEWLSGLAKKSSCALVGEPGRPNNALIRSRKGIEGYIVSFTGRAAHAGNNPEQGRDANLAMMRFTLEAVKLNDLPAGVSVSATLVKGGTIQNSISDTAEVYFDTRFKTDEQGAALDRAMRALAAKSWGDGIGVTLRTDHGRPAMPYSDLSRPLVEKITEAARKAGFEPLWADAGGGSDASYMARAGIPAVDGCGPAGGGAHSKNEYMLVNTIEQRIAMIRNFLASL</sequence>
<organism evidence="4 5">
    <name type="scientific">Mesosutterella faecium</name>
    <dbReference type="NCBI Taxonomy" id="2925194"/>
    <lineage>
        <taxon>Bacteria</taxon>
        <taxon>Pseudomonadati</taxon>
        <taxon>Pseudomonadota</taxon>
        <taxon>Betaproteobacteria</taxon>
        <taxon>Burkholderiales</taxon>
        <taxon>Sutterellaceae</taxon>
        <taxon>Mesosutterella</taxon>
    </lineage>
</organism>
<dbReference type="RefSeq" id="WP_243376409.1">
    <property type="nucleotide sequence ID" value="NZ_JAKZJU020000001.1"/>
</dbReference>
<reference evidence="4" key="1">
    <citation type="submission" date="2023-03" db="EMBL/GenBank/DDBJ databases">
        <title>Mesosutterella sp. nov. isolated from porcine feces.</title>
        <authorList>
            <person name="Yu S."/>
        </authorList>
    </citation>
    <scope>NUCLEOTIDE SEQUENCE</scope>
    <source>
        <strain evidence="4">AGMB02718</strain>
    </source>
</reference>
<dbReference type="InterPro" id="IPR011650">
    <property type="entry name" value="Peptidase_M20_dimer"/>
</dbReference>
<dbReference type="PANTHER" id="PTHR43808">
    <property type="entry name" value="ACETYLORNITHINE DEACETYLASE"/>
    <property type="match status" value="1"/>
</dbReference>
<dbReference type="SUPFAM" id="SSF55031">
    <property type="entry name" value="Bacterial exopeptidase dimerisation domain"/>
    <property type="match status" value="1"/>
</dbReference>
<gene>
    <name evidence="4" type="ORF">MUN46_008435</name>
</gene>
<evidence type="ECO:0000259" key="3">
    <source>
        <dbReference type="Pfam" id="PF07687"/>
    </source>
</evidence>
<evidence type="ECO:0000313" key="4">
    <source>
        <dbReference type="EMBL" id="MDL2059956.1"/>
    </source>
</evidence>
<proteinExistence type="predicted"/>
<keyword evidence="2" id="KW-0378">Hydrolase</keyword>
<name>A0ABT7IPZ7_9BURK</name>
<dbReference type="InterPro" id="IPR017150">
    <property type="entry name" value="Pept_M20_glutamate_carboxypep"/>
</dbReference>
<dbReference type="SUPFAM" id="SSF53187">
    <property type="entry name" value="Zn-dependent exopeptidases"/>
    <property type="match status" value="1"/>
</dbReference>
<dbReference type="Pfam" id="PF07687">
    <property type="entry name" value="M20_dimer"/>
    <property type="match status" value="1"/>
</dbReference>
<comment type="caution">
    <text evidence="4">The sequence shown here is derived from an EMBL/GenBank/DDBJ whole genome shotgun (WGS) entry which is preliminary data.</text>
</comment>
<dbReference type="Gene3D" id="3.40.630.10">
    <property type="entry name" value="Zn peptidases"/>
    <property type="match status" value="1"/>
</dbReference>
<dbReference type="EMBL" id="JAKZJU020000001">
    <property type="protein sequence ID" value="MDL2059956.1"/>
    <property type="molecule type" value="Genomic_DNA"/>
</dbReference>
<accession>A0ABT7IPZ7</accession>
<evidence type="ECO:0000256" key="1">
    <source>
        <dbReference type="ARBA" id="ARBA00022723"/>
    </source>
</evidence>
<dbReference type="PANTHER" id="PTHR43808:SF9">
    <property type="entry name" value="BLL0789 PROTEIN"/>
    <property type="match status" value="1"/>
</dbReference>
<dbReference type="InterPro" id="IPR002933">
    <property type="entry name" value="Peptidase_M20"/>
</dbReference>
<dbReference type="InterPro" id="IPR050072">
    <property type="entry name" value="Peptidase_M20A"/>
</dbReference>
<dbReference type="Gene3D" id="3.30.70.360">
    <property type="match status" value="1"/>
</dbReference>
<keyword evidence="1" id="KW-0479">Metal-binding</keyword>
<dbReference type="CDD" id="cd03885">
    <property type="entry name" value="M20_CPDG2"/>
    <property type="match status" value="1"/>
</dbReference>
<feature type="domain" description="Peptidase M20 dimerisation" evidence="3">
    <location>
        <begin position="174"/>
        <end position="270"/>
    </location>
</feature>
<dbReference type="Proteomes" id="UP001165481">
    <property type="component" value="Unassembled WGS sequence"/>
</dbReference>